<gene>
    <name evidence="3" type="ORF">Acaty_c1412</name>
</gene>
<dbReference type="GO" id="GO:0005829">
    <property type="term" value="C:cytosol"/>
    <property type="evidence" value="ECO:0007669"/>
    <property type="project" value="TreeGrafter"/>
</dbReference>
<dbReference type="PROSITE" id="PS50943">
    <property type="entry name" value="HTH_CROC1"/>
    <property type="match status" value="1"/>
</dbReference>
<dbReference type="Proteomes" id="UP000005522">
    <property type="component" value="Chromosome"/>
</dbReference>
<dbReference type="GO" id="GO:0003700">
    <property type="term" value="F:DNA-binding transcription factor activity"/>
    <property type="evidence" value="ECO:0007669"/>
    <property type="project" value="TreeGrafter"/>
</dbReference>
<dbReference type="HOGENOM" id="CLU_085376_1_1_6"/>
<dbReference type="InterPro" id="IPR010982">
    <property type="entry name" value="Lambda_DNA-bd_dom_sf"/>
</dbReference>
<sequence length="181" mass="19963">MEQLGRQLQKLREERQLSLRSLGELAGVSASAISQMEAGKVSPSIATLEKICNALGVHIASLFDEPQGDQGPILLRTNERRRVYSADSHASIEPLARNFAGKKMQPILISLEPGGVCGEHPYTSAEGEEFAMLIAGTAEFEQQDKRYQLSQGDAVYYDPRQLHNWRNLGQDMAVLLIVVAQ</sequence>
<dbReference type="SUPFAM" id="SSF51182">
    <property type="entry name" value="RmlC-like cupins"/>
    <property type="match status" value="1"/>
</dbReference>
<evidence type="ECO:0000313" key="3">
    <source>
        <dbReference type="EMBL" id="AIA55278.1"/>
    </source>
</evidence>
<dbReference type="SMART" id="SM00530">
    <property type="entry name" value="HTH_XRE"/>
    <property type="match status" value="1"/>
</dbReference>
<dbReference type="Pfam" id="PF13560">
    <property type="entry name" value="HTH_31"/>
    <property type="match status" value="1"/>
</dbReference>
<reference evidence="3 4" key="1">
    <citation type="journal article" date="2009" name="J. Bacteriol.">
        <title>Draft genome sequence of the extremely acidophilic bacterium Acidithiobacillus caldus ATCC 51756 reveals metabolic versatility in the genus Acidithiobacillus.</title>
        <authorList>
            <person name="Valdes J."/>
            <person name="Quatrini R."/>
            <person name="Hallberg K."/>
            <person name="Dopson M."/>
            <person name="Valenzuela P.D."/>
            <person name="Holmes D.S."/>
        </authorList>
    </citation>
    <scope>NUCLEOTIDE SEQUENCE [LARGE SCALE GENOMIC DNA]</scope>
    <source>
        <strain evidence="4">ATCC 51756 / DSM 8584 / KU</strain>
    </source>
</reference>
<dbReference type="InterPro" id="IPR014710">
    <property type="entry name" value="RmlC-like_jellyroll"/>
</dbReference>
<dbReference type="KEGG" id="acz:Acaty_c1412"/>
<dbReference type="EMBL" id="CP005986">
    <property type="protein sequence ID" value="AIA55278.1"/>
    <property type="molecule type" value="Genomic_DNA"/>
</dbReference>
<dbReference type="Gene3D" id="1.10.260.40">
    <property type="entry name" value="lambda repressor-like DNA-binding domains"/>
    <property type="match status" value="1"/>
</dbReference>
<dbReference type="Pfam" id="PF07883">
    <property type="entry name" value="Cupin_2"/>
    <property type="match status" value="1"/>
</dbReference>
<evidence type="ECO:0000256" key="1">
    <source>
        <dbReference type="ARBA" id="ARBA00023125"/>
    </source>
</evidence>
<dbReference type="CDD" id="cd00093">
    <property type="entry name" value="HTH_XRE"/>
    <property type="match status" value="1"/>
</dbReference>
<dbReference type="Gene3D" id="2.60.120.10">
    <property type="entry name" value="Jelly Rolls"/>
    <property type="match status" value="1"/>
</dbReference>
<dbReference type="eggNOG" id="COG1396">
    <property type="taxonomic scope" value="Bacteria"/>
</dbReference>
<proteinExistence type="predicted"/>
<dbReference type="CDD" id="cd02209">
    <property type="entry name" value="cupin_XRE_C"/>
    <property type="match status" value="1"/>
</dbReference>
<name>A0A059ZV14_ACICK</name>
<dbReference type="GO" id="GO:0003677">
    <property type="term" value="F:DNA binding"/>
    <property type="evidence" value="ECO:0007669"/>
    <property type="project" value="UniProtKB-KW"/>
</dbReference>
<dbReference type="InterPro" id="IPR011051">
    <property type="entry name" value="RmlC_Cupin_sf"/>
</dbReference>
<dbReference type="PANTHER" id="PTHR46797">
    <property type="entry name" value="HTH-TYPE TRANSCRIPTIONAL REGULATOR"/>
    <property type="match status" value="1"/>
</dbReference>
<dbReference type="GeneID" id="92931618"/>
<dbReference type="RefSeq" id="WP_004872232.1">
    <property type="nucleotide sequence ID" value="NZ_CP005986.1"/>
</dbReference>
<evidence type="ECO:0000313" key="4">
    <source>
        <dbReference type="Proteomes" id="UP000005522"/>
    </source>
</evidence>
<dbReference type="AlphaFoldDB" id="A0A059ZV14"/>
<dbReference type="InterPro" id="IPR050807">
    <property type="entry name" value="TransReg_Diox_bact_type"/>
</dbReference>
<dbReference type="InterPro" id="IPR013096">
    <property type="entry name" value="Cupin_2"/>
</dbReference>
<organism evidence="3 4">
    <name type="scientific">Acidithiobacillus caldus (strain ATCC 51756 / DSM 8584 / KU)</name>
    <dbReference type="NCBI Taxonomy" id="637389"/>
    <lineage>
        <taxon>Bacteria</taxon>
        <taxon>Pseudomonadati</taxon>
        <taxon>Pseudomonadota</taxon>
        <taxon>Acidithiobacillia</taxon>
        <taxon>Acidithiobacillales</taxon>
        <taxon>Acidithiobacillaceae</taxon>
        <taxon>Acidithiobacillus</taxon>
    </lineage>
</organism>
<evidence type="ECO:0000259" key="2">
    <source>
        <dbReference type="PROSITE" id="PS50943"/>
    </source>
</evidence>
<dbReference type="eggNOG" id="COG0662">
    <property type="taxonomic scope" value="Bacteria"/>
</dbReference>
<keyword evidence="1" id="KW-0238">DNA-binding</keyword>
<feature type="domain" description="HTH cro/C1-type" evidence="2">
    <location>
        <begin position="8"/>
        <end position="62"/>
    </location>
</feature>
<accession>A0A059ZV14</accession>
<dbReference type="PANTHER" id="PTHR46797:SF1">
    <property type="entry name" value="METHYLPHOSPHONATE SYNTHASE"/>
    <property type="match status" value="1"/>
</dbReference>
<dbReference type="InterPro" id="IPR001387">
    <property type="entry name" value="Cro/C1-type_HTH"/>
</dbReference>
<protein>
    <submittedName>
        <fullName evidence="3">Transcriptional regulator, MerR family</fullName>
    </submittedName>
</protein>
<dbReference type="SUPFAM" id="SSF47413">
    <property type="entry name" value="lambda repressor-like DNA-binding domains"/>
    <property type="match status" value="1"/>
</dbReference>